<dbReference type="AlphaFoldDB" id="A0A6G6GK68"/>
<evidence type="ECO:0000313" key="1">
    <source>
        <dbReference type="EMBL" id="QIE58986.1"/>
    </source>
</evidence>
<accession>A0A6G6GK68</accession>
<sequence>MVQSESGKPATGWVDMGYVDYKFKKCCPFNLQFSVEIPNDNDTIDFATLEDYFVDELKKGCVVHLVARVATDFGFIMDMYIDDAEFASEKLAGLLEDDTKMVEFGCGFNQDPKWKEYKRIVKMVK</sequence>
<keyword evidence="2" id="KW-1185">Reference proteome</keyword>
<proteinExistence type="predicted"/>
<evidence type="ECO:0000313" key="2">
    <source>
        <dbReference type="Proteomes" id="UP000505306"/>
    </source>
</evidence>
<dbReference type="EMBL" id="CP049057">
    <property type="protein sequence ID" value="QIE58986.1"/>
    <property type="molecule type" value="Genomic_DNA"/>
</dbReference>
<protein>
    <submittedName>
        <fullName evidence="1">DUF695 domain-containing protein</fullName>
    </submittedName>
</protein>
<organism evidence="1 2">
    <name type="scientific">Rasiella rasia</name>
    <dbReference type="NCBI Taxonomy" id="2744027"/>
    <lineage>
        <taxon>Bacteria</taxon>
        <taxon>Pseudomonadati</taxon>
        <taxon>Bacteroidota</taxon>
        <taxon>Flavobacteriia</taxon>
        <taxon>Flavobacteriales</taxon>
        <taxon>Flavobacteriaceae</taxon>
        <taxon>Rasiella</taxon>
    </lineage>
</organism>
<dbReference type="RefSeq" id="WP_164679017.1">
    <property type="nucleotide sequence ID" value="NZ_CP049057.1"/>
</dbReference>
<dbReference type="Proteomes" id="UP000505306">
    <property type="component" value="Chromosome"/>
</dbReference>
<name>A0A6G6GK68_9FLAO</name>
<gene>
    <name evidence="1" type="ORF">G5B37_05240</name>
</gene>
<dbReference type="KEGG" id="mgel:G5B37_05240"/>
<reference evidence="1 2" key="1">
    <citation type="submission" date="2020-02" db="EMBL/GenBank/DDBJ databases">
        <title>Complete genome sequence of Flavobacteriaceae bacterium.</title>
        <authorList>
            <person name="Kim S.-J."/>
            <person name="Kim Y.-S."/>
            <person name="Kim K.-H."/>
        </authorList>
    </citation>
    <scope>NUCLEOTIDE SEQUENCE [LARGE SCALE GENOMIC DNA]</scope>
    <source>
        <strain evidence="1 2">RR4-40</strain>
    </source>
</reference>